<dbReference type="EMBL" id="BARW01003358">
    <property type="protein sequence ID" value="GAI66201.1"/>
    <property type="molecule type" value="Genomic_DNA"/>
</dbReference>
<comment type="caution">
    <text evidence="1">The sequence shown here is derived from an EMBL/GenBank/DDBJ whole genome shotgun (WGS) entry which is preliminary data.</text>
</comment>
<reference evidence="1" key="1">
    <citation type="journal article" date="2014" name="Front. Microbiol.">
        <title>High frequency of phylogenetically diverse reductive dehalogenase-homologous genes in deep subseafloor sedimentary metagenomes.</title>
        <authorList>
            <person name="Kawai M."/>
            <person name="Futagami T."/>
            <person name="Toyoda A."/>
            <person name="Takaki Y."/>
            <person name="Nishi S."/>
            <person name="Hori S."/>
            <person name="Arai W."/>
            <person name="Tsubouchi T."/>
            <person name="Morono Y."/>
            <person name="Uchiyama I."/>
            <person name="Ito T."/>
            <person name="Fujiyama A."/>
            <person name="Inagaki F."/>
            <person name="Takami H."/>
        </authorList>
    </citation>
    <scope>NUCLEOTIDE SEQUENCE</scope>
    <source>
        <strain evidence="1">Expedition CK06-06</strain>
    </source>
</reference>
<accession>X1RGU2</accession>
<organism evidence="1">
    <name type="scientific">marine sediment metagenome</name>
    <dbReference type="NCBI Taxonomy" id="412755"/>
    <lineage>
        <taxon>unclassified sequences</taxon>
        <taxon>metagenomes</taxon>
        <taxon>ecological metagenomes</taxon>
    </lineage>
</organism>
<sequence>MELEYRQKPFSQLTPEQQKLKLKLDKEYEQNVQRLSNPFYEKKRIVGVTSQEEEEYRQKKRELWVNYQKRAIAEGFYESVTVEDQLTTLE</sequence>
<dbReference type="AlphaFoldDB" id="X1RGU2"/>
<evidence type="ECO:0000313" key="1">
    <source>
        <dbReference type="EMBL" id="GAI66201.1"/>
    </source>
</evidence>
<name>X1RGU2_9ZZZZ</name>
<gene>
    <name evidence="1" type="ORF">S12H4_08627</name>
</gene>
<protein>
    <submittedName>
        <fullName evidence="1">Uncharacterized protein</fullName>
    </submittedName>
</protein>
<proteinExistence type="predicted"/>